<comment type="caution">
    <text evidence="2">The sequence shown here is derived from an EMBL/GenBank/DDBJ whole genome shotgun (WGS) entry which is preliminary data.</text>
</comment>
<dbReference type="Proteomes" id="UP001291306">
    <property type="component" value="Unassembled WGS sequence"/>
</dbReference>
<keyword evidence="1" id="KW-0812">Transmembrane</keyword>
<keyword evidence="1" id="KW-0472">Membrane</keyword>
<accession>A0AAW9I8L2</accession>
<evidence type="ECO:0000313" key="2">
    <source>
        <dbReference type="EMBL" id="MDZ5000787.1"/>
    </source>
</evidence>
<proteinExistence type="predicted"/>
<keyword evidence="1" id="KW-1133">Transmembrane helix</keyword>
<feature type="transmembrane region" description="Helical" evidence="1">
    <location>
        <begin position="6"/>
        <end position="32"/>
    </location>
</feature>
<dbReference type="Pfam" id="PF16949">
    <property type="entry name" value="ABC_tran_2"/>
    <property type="match status" value="1"/>
</dbReference>
<feature type="transmembrane region" description="Helical" evidence="1">
    <location>
        <begin position="84"/>
        <end position="111"/>
    </location>
</feature>
<dbReference type="EMBL" id="WNVC01000677">
    <property type="protein sequence ID" value="MDZ5000787.1"/>
    <property type="molecule type" value="Genomic_DNA"/>
</dbReference>
<reference evidence="2" key="1">
    <citation type="submission" date="2019-11" db="EMBL/GenBank/DDBJ databases">
        <title>Characterization of Clostridium perfringens isolates from swine manure treated agricultural soils.</title>
        <authorList>
            <person name="Wushke S.T."/>
        </authorList>
    </citation>
    <scope>NUCLEOTIDE SEQUENCE</scope>
    <source>
        <strain evidence="2">X26</strain>
    </source>
</reference>
<evidence type="ECO:0000313" key="3">
    <source>
        <dbReference type="Proteomes" id="UP001291306"/>
    </source>
</evidence>
<feature type="non-terminal residue" evidence="2">
    <location>
        <position position="1"/>
    </location>
</feature>
<sequence>LLDILLVMGFMLSSAMILFTSIYKAQGILFSFKDYDLLMSLPIKKSDILISKMMHLLVINYFFLLFTLLPPAIIYFKYTTVSPVFFLNLLLVFLALPLIPIVISSVVAFVISYISSRLRHKNLIITLGTLGVVFIIFIISFRSGDLIQTLVANSASISDGILKIYPPAILAVKGLTNG</sequence>
<feature type="transmembrane region" description="Helical" evidence="1">
    <location>
        <begin position="53"/>
        <end position="78"/>
    </location>
</feature>
<feature type="transmembrane region" description="Helical" evidence="1">
    <location>
        <begin position="123"/>
        <end position="141"/>
    </location>
</feature>
<name>A0AAW9I8L2_CLOPF</name>
<feature type="non-terminal residue" evidence="2">
    <location>
        <position position="178"/>
    </location>
</feature>
<dbReference type="InterPro" id="IPR031599">
    <property type="entry name" value="ABC_tran_2"/>
</dbReference>
<gene>
    <name evidence="2" type="ORF">GNF79_17325</name>
</gene>
<organism evidence="2 3">
    <name type="scientific">Clostridium perfringens</name>
    <dbReference type="NCBI Taxonomy" id="1502"/>
    <lineage>
        <taxon>Bacteria</taxon>
        <taxon>Bacillati</taxon>
        <taxon>Bacillota</taxon>
        <taxon>Clostridia</taxon>
        <taxon>Eubacteriales</taxon>
        <taxon>Clostridiaceae</taxon>
        <taxon>Clostridium</taxon>
    </lineage>
</organism>
<evidence type="ECO:0000256" key="1">
    <source>
        <dbReference type="SAM" id="Phobius"/>
    </source>
</evidence>
<dbReference type="AlphaFoldDB" id="A0AAW9I8L2"/>
<protein>
    <submittedName>
        <fullName evidence="2">ABC transporter permease</fullName>
    </submittedName>
</protein>